<protein>
    <submittedName>
        <fullName evidence="1">Uncharacterized protein</fullName>
    </submittedName>
</protein>
<organism evidence="1 2">
    <name type="scientific">Rhamnella rubrinervis</name>
    <dbReference type="NCBI Taxonomy" id="2594499"/>
    <lineage>
        <taxon>Eukaryota</taxon>
        <taxon>Viridiplantae</taxon>
        <taxon>Streptophyta</taxon>
        <taxon>Embryophyta</taxon>
        <taxon>Tracheophyta</taxon>
        <taxon>Spermatophyta</taxon>
        <taxon>Magnoliopsida</taxon>
        <taxon>eudicotyledons</taxon>
        <taxon>Gunneridae</taxon>
        <taxon>Pentapetalae</taxon>
        <taxon>rosids</taxon>
        <taxon>fabids</taxon>
        <taxon>Rosales</taxon>
        <taxon>Rhamnaceae</taxon>
        <taxon>rhamnoid group</taxon>
        <taxon>Rhamneae</taxon>
        <taxon>Rhamnella</taxon>
    </lineage>
</organism>
<dbReference type="Proteomes" id="UP000796880">
    <property type="component" value="Unassembled WGS sequence"/>
</dbReference>
<accession>A0A8K0H8X5</accession>
<keyword evidence="2" id="KW-1185">Reference proteome</keyword>
<sequence length="80" mass="8928">MVASRSQAVFIVDSVPIEVAKLCKLLFEAGVLQIEPPNVWGRVSSSWFLFRSLSVVCDKRFVREVAEGELQLKGSRGFDV</sequence>
<gene>
    <name evidence="1" type="ORF">FNV43_RR08456</name>
</gene>
<comment type="caution">
    <text evidence="1">The sequence shown here is derived from an EMBL/GenBank/DDBJ whole genome shotgun (WGS) entry which is preliminary data.</text>
</comment>
<proteinExistence type="predicted"/>
<dbReference type="AlphaFoldDB" id="A0A8K0H8X5"/>
<evidence type="ECO:0000313" key="2">
    <source>
        <dbReference type="Proteomes" id="UP000796880"/>
    </source>
</evidence>
<name>A0A8K0H8X5_9ROSA</name>
<reference evidence="1" key="1">
    <citation type="submission" date="2020-03" db="EMBL/GenBank/DDBJ databases">
        <title>A high-quality chromosome-level genome assembly of a woody plant with both climbing and erect habits, Rhamnella rubrinervis.</title>
        <authorList>
            <person name="Lu Z."/>
            <person name="Yang Y."/>
            <person name="Zhu X."/>
            <person name="Sun Y."/>
        </authorList>
    </citation>
    <scope>NUCLEOTIDE SEQUENCE</scope>
    <source>
        <strain evidence="1">BYM</strain>
        <tissue evidence="1">Leaf</tissue>
    </source>
</reference>
<evidence type="ECO:0000313" key="1">
    <source>
        <dbReference type="EMBL" id="KAF3447753.1"/>
    </source>
</evidence>
<dbReference type="EMBL" id="VOIH02000004">
    <property type="protein sequence ID" value="KAF3447753.1"/>
    <property type="molecule type" value="Genomic_DNA"/>
</dbReference>